<keyword evidence="1" id="KW-0472">Membrane</keyword>
<proteinExistence type="predicted"/>
<reference evidence="3 4" key="1">
    <citation type="journal article" date="2019" name="ISME J.">
        <title>Insights into ecological role of a new deltaproteobacterial order Candidatus Acidulodesulfobacterales by metagenomics and metatranscriptomics.</title>
        <authorList>
            <person name="Tan S."/>
            <person name="Liu J."/>
            <person name="Fang Y."/>
            <person name="Hedlund B.P."/>
            <person name="Lian Z.H."/>
            <person name="Huang L.Y."/>
            <person name="Li J.T."/>
            <person name="Huang L.N."/>
            <person name="Li W.J."/>
            <person name="Jiang H.C."/>
            <person name="Dong H.L."/>
            <person name="Shu W.S."/>
        </authorList>
    </citation>
    <scope>NUCLEOTIDE SEQUENCE [LARGE SCALE GENOMIC DNA]</scope>
    <source>
        <strain evidence="3">AP1</strain>
    </source>
</reference>
<dbReference type="Proteomes" id="UP000319296">
    <property type="component" value="Unassembled WGS sequence"/>
</dbReference>
<sequence>MIAVMFLPVIIFVYFIVWLFDNKHRGNNRHHFRSFSDEEHIDILKKRYAKGEITKEQYEDMKKTLKNE</sequence>
<organism evidence="3 4">
    <name type="scientific">Candidatus Acididesulfobacter diazotrophicus</name>
    <dbReference type="NCBI Taxonomy" id="2597226"/>
    <lineage>
        <taxon>Bacteria</taxon>
        <taxon>Deltaproteobacteria</taxon>
        <taxon>Candidatus Acidulodesulfobacterales</taxon>
        <taxon>Candidatus Acididesulfobacter</taxon>
    </lineage>
</organism>
<gene>
    <name evidence="3" type="ORF">EVG15_07245</name>
</gene>
<evidence type="ECO:0000313" key="3">
    <source>
        <dbReference type="EMBL" id="RZD18260.1"/>
    </source>
</evidence>
<dbReference type="Pfam" id="PF09851">
    <property type="entry name" value="SHOCT"/>
    <property type="match status" value="1"/>
</dbReference>
<comment type="caution">
    <text evidence="3">The sequence shown here is derived from an EMBL/GenBank/DDBJ whole genome shotgun (WGS) entry which is preliminary data.</text>
</comment>
<evidence type="ECO:0000259" key="2">
    <source>
        <dbReference type="Pfam" id="PF09851"/>
    </source>
</evidence>
<feature type="transmembrane region" description="Helical" evidence="1">
    <location>
        <begin position="6"/>
        <end position="22"/>
    </location>
</feature>
<dbReference type="InterPro" id="IPR018649">
    <property type="entry name" value="SHOCT"/>
</dbReference>
<feature type="domain" description="SHOCT" evidence="2">
    <location>
        <begin position="41"/>
        <end position="65"/>
    </location>
</feature>
<accession>A0A519BLV8</accession>
<keyword evidence="1" id="KW-0812">Transmembrane</keyword>
<evidence type="ECO:0000313" key="4">
    <source>
        <dbReference type="Proteomes" id="UP000319296"/>
    </source>
</evidence>
<name>A0A519BLV8_9DELT</name>
<dbReference type="EMBL" id="SGBB01000012">
    <property type="protein sequence ID" value="RZD18260.1"/>
    <property type="molecule type" value="Genomic_DNA"/>
</dbReference>
<evidence type="ECO:0000256" key="1">
    <source>
        <dbReference type="SAM" id="Phobius"/>
    </source>
</evidence>
<dbReference type="AlphaFoldDB" id="A0A519BLV8"/>
<keyword evidence="1" id="KW-1133">Transmembrane helix</keyword>
<protein>
    <submittedName>
        <fullName evidence="3">SHOCT domain-containing protein</fullName>
    </submittedName>
</protein>